<dbReference type="PROSITE" id="PS51063">
    <property type="entry name" value="HTH_CRP_2"/>
    <property type="match status" value="1"/>
</dbReference>
<name>A0A3S3T0W7_9HYPH</name>
<sequence>MTYAARDASTEVSPNMSSVFPSNSSTPLSTFSAGSEIYAPRQKASCLYRIEFGAVRLHRMLSDGRRQVVDFYLAGETFGFEVSRTHSFFAEAMVATSTRTHCLADNTGTQPELLGLALHGMLRAQEHILVIGRQTAMERVAGFLLDMSDRQGGLKHFDLPMSRLDIADYLGLTIETVSRVFAKLRASGLIKLRSIRCVEIIEKTALRGLCA</sequence>
<evidence type="ECO:0000256" key="3">
    <source>
        <dbReference type="ARBA" id="ARBA00023163"/>
    </source>
</evidence>
<keyword evidence="3" id="KW-0804">Transcription</keyword>
<dbReference type="RefSeq" id="WP_128443359.1">
    <property type="nucleotide sequence ID" value="NZ_SBIP01000002.1"/>
</dbReference>
<dbReference type="InterPro" id="IPR018490">
    <property type="entry name" value="cNMP-bd_dom_sf"/>
</dbReference>
<evidence type="ECO:0000256" key="1">
    <source>
        <dbReference type="ARBA" id="ARBA00023015"/>
    </source>
</evidence>
<dbReference type="CDD" id="cd00038">
    <property type="entry name" value="CAP_ED"/>
    <property type="match status" value="1"/>
</dbReference>
<dbReference type="InterPro" id="IPR036388">
    <property type="entry name" value="WH-like_DNA-bd_sf"/>
</dbReference>
<dbReference type="PRINTS" id="PR00034">
    <property type="entry name" value="HTHCRP"/>
</dbReference>
<dbReference type="EMBL" id="SBIP01000002">
    <property type="protein sequence ID" value="RWX79385.1"/>
    <property type="molecule type" value="Genomic_DNA"/>
</dbReference>
<reference evidence="5 6" key="1">
    <citation type="submission" date="2019-01" db="EMBL/GenBank/DDBJ databases">
        <title>The draft genome of Rhizobium sp. 24NR.</title>
        <authorList>
            <person name="Liu L."/>
            <person name="Liang L."/>
            <person name="Shi S."/>
            <person name="Xu L."/>
            <person name="Wang X."/>
            <person name="Li L."/>
            <person name="Zhang X."/>
        </authorList>
    </citation>
    <scope>NUCLEOTIDE SEQUENCE [LARGE SCALE GENOMIC DNA]</scope>
    <source>
        <strain evidence="5 6">24NR</strain>
    </source>
</reference>
<dbReference type="SMART" id="SM00419">
    <property type="entry name" value="HTH_CRP"/>
    <property type="match status" value="1"/>
</dbReference>
<dbReference type="InterPro" id="IPR000595">
    <property type="entry name" value="cNMP-bd_dom"/>
</dbReference>
<dbReference type="OrthoDB" id="667966at2"/>
<dbReference type="InterPro" id="IPR018335">
    <property type="entry name" value="Tscrpt_reg_HTH_Crp-type_CS"/>
</dbReference>
<keyword evidence="1" id="KW-0805">Transcription regulation</keyword>
<organism evidence="5 6">
    <name type="scientific">Neorhizobium lilium</name>
    <dbReference type="NCBI Taxonomy" id="2503024"/>
    <lineage>
        <taxon>Bacteria</taxon>
        <taxon>Pseudomonadati</taxon>
        <taxon>Pseudomonadota</taxon>
        <taxon>Alphaproteobacteria</taxon>
        <taxon>Hyphomicrobiales</taxon>
        <taxon>Rhizobiaceae</taxon>
        <taxon>Rhizobium/Agrobacterium group</taxon>
        <taxon>Neorhizobium</taxon>
    </lineage>
</organism>
<evidence type="ECO:0000256" key="2">
    <source>
        <dbReference type="ARBA" id="ARBA00023125"/>
    </source>
</evidence>
<dbReference type="Gene3D" id="2.60.120.10">
    <property type="entry name" value="Jelly Rolls"/>
    <property type="match status" value="1"/>
</dbReference>
<protein>
    <submittedName>
        <fullName evidence="5">Cyclic nucleotide-binding domain-containing protein</fullName>
    </submittedName>
</protein>
<dbReference type="GO" id="GO:0003700">
    <property type="term" value="F:DNA-binding transcription factor activity"/>
    <property type="evidence" value="ECO:0007669"/>
    <property type="project" value="InterPro"/>
</dbReference>
<dbReference type="Pfam" id="PF00027">
    <property type="entry name" value="cNMP_binding"/>
    <property type="match status" value="1"/>
</dbReference>
<accession>A0A3S3T0W7</accession>
<dbReference type="InterPro" id="IPR014710">
    <property type="entry name" value="RmlC-like_jellyroll"/>
</dbReference>
<keyword evidence="6" id="KW-1185">Reference proteome</keyword>
<dbReference type="CDD" id="cd00092">
    <property type="entry name" value="HTH_CRP"/>
    <property type="match status" value="1"/>
</dbReference>
<gene>
    <name evidence="5" type="ORF">EPK99_07930</name>
</gene>
<dbReference type="AlphaFoldDB" id="A0A3S3T0W7"/>
<dbReference type="Pfam" id="PF13545">
    <property type="entry name" value="HTH_Crp_2"/>
    <property type="match status" value="1"/>
</dbReference>
<dbReference type="PROSITE" id="PS00042">
    <property type="entry name" value="HTH_CRP_1"/>
    <property type="match status" value="1"/>
</dbReference>
<evidence type="ECO:0000259" key="4">
    <source>
        <dbReference type="PROSITE" id="PS51063"/>
    </source>
</evidence>
<evidence type="ECO:0000313" key="6">
    <source>
        <dbReference type="Proteomes" id="UP000287687"/>
    </source>
</evidence>
<comment type="caution">
    <text evidence="5">The sequence shown here is derived from an EMBL/GenBank/DDBJ whole genome shotgun (WGS) entry which is preliminary data.</text>
</comment>
<dbReference type="Proteomes" id="UP000287687">
    <property type="component" value="Unassembled WGS sequence"/>
</dbReference>
<keyword evidence="2" id="KW-0238">DNA-binding</keyword>
<dbReference type="Gene3D" id="1.10.10.10">
    <property type="entry name" value="Winged helix-like DNA-binding domain superfamily/Winged helix DNA-binding domain"/>
    <property type="match status" value="1"/>
</dbReference>
<feature type="domain" description="HTH crp-type" evidence="4">
    <location>
        <begin position="134"/>
        <end position="204"/>
    </location>
</feature>
<dbReference type="SUPFAM" id="SSF51206">
    <property type="entry name" value="cAMP-binding domain-like"/>
    <property type="match status" value="1"/>
</dbReference>
<dbReference type="InterPro" id="IPR012318">
    <property type="entry name" value="HTH_CRP"/>
</dbReference>
<dbReference type="GO" id="GO:0003677">
    <property type="term" value="F:DNA binding"/>
    <property type="evidence" value="ECO:0007669"/>
    <property type="project" value="UniProtKB-KW"/>
</dbReference>
<proteinExistence type="predicted"/>
<dbReference type="InterPro" id="IPR036390">
    <property type="entry name" value="WH_DNA-bd_sf"/>
</dbReference>
<dbReference type="SUPFAM" id="SSF46785">
    <property type="entry name" value="Winged helix' DNA-binding domain"/>
    <property type="match status" value="1"/>
</dbReference>
<evidence type="ECO:0000313" key="5">
    <source>
        <dbReference type="EMBL" id="RWX79385.1"/>
    </source>
</evidence>